<evidence type="ECO:0000313" key="2">
    <source>
        <dbReference type="Proteomes" id="UP001158416"/>
    </source>
</evidence>
<organism evidence="1 2">
    <name type="scientific">Enterobacter bugandensis</name>
    <dbReference type="NCBI Taxonomy" id="881260"/>
    <lineage>
        <taxon>Bacteria</taxon>
        <taxon>Pseudomonadati</taxon>
        <taxon>Pseudomonadota</taxon>
        <taxon>Gammaproteobacteria</taxon>
        <taxon>Enterobacterales</taxon>
        <taxon>Enterobacteriaceae</taxon>
        <taxon>Enterobacter</taxon>
    </lineage>
</organism>
<dbReference type="AlphaFoldDB" id="A0AA42TPK6"/>
<proteinExistence type="predicted"/>
<sequence>MVAEKQYFFPLEMKDQEKEIRENFWKCLYTSAEKEMLHYWLLLPQNVKPAELKPITFQEVGLTNIGRYIADDTGPYIEVWVAYEHCQWEMNASDWLINKLDLMGEKVLSQRIITHPSGSGKFADILSIKTMPSGDEVVSRYTVQKDYNPVNGGGNYFLLKTACASKDYNTIADTIFLIAINWDLLHRSNLMLSELLKTVSLSNKNDSGFKIPDSWLVNTLDDNRLVIEHTIGNVNHGVINFCLFRQADYPAAQAIFDEATARFNRHDSAVSLTTSDIASIPNDINPTFTGDLYSCTGEVVSAAENIRAYYDMRIFKMNDLWCYVEVVGPHRNHQDYYYEANKRCMEIILSTFRIEKR</sequence>
<protein>
    <submittedName>
        <fullName evidence="1">Uncharacterized protein</fullName>
    </submittedName>
</protein>
<dbReference type="RefSeq" id="WP_222567899.1">
    <property type="nucleotide sequence ID" value="NZ_JAIMJI010000024.1"/>
</dbReference>
<dbReference type="EMBL" id="JAOCAP010000003">
    <property type="protein sequence ID" value="MDH1318392.1"/>
    <property type="molecule type" value="Genomic_DNA"/>
</dbReference>
<comment type="caution">
    <text evidence="1">The sequence shown here is derived from an EMBL/GenBank/DDBJ whole genome shotgun (WGS) entry which is preliminary data.</text>
</comment>
<evidence type="ECO:0000313" key="1">
    <source>
        <dbReference type="EMBL" id="MDH1318392.1"/>
    </source>
</evidence>
<name>A0AA42TPK6_9ENTR</name>
<gene>
    <name evidence="1" type="ORF">N5C39_08455</name>
</gene>
<dbReference type="Proteomes" id="UP001158416">
    <property type="component" value="Unassembled WGS sequence"/>
</dbReference>
<reference evidence="1" key="1">
    <citation type="submission" date="2022-09" db="EMBL/GenBank/DDBJ databases">
        <title>Intensive care unit water sources are persistently colonized with multi-drug resistant bacteria and are the site of extensive horizontal gene transfer of antibiotic resistance genes.</title>
        <authorList>
            <person name="Diorio-Toth L."/>
        </authorList>
    </citation>
    <scope>NUCLEOTIDE SEQUENCE</scope>
    <source>
        <strain evidence="1">GD03936</strain>
    </source>
</reference>
<accession>A0AA42TPK6</accession>